<evidence type="ECO:0000256" key="2">
    <source>
        <dbReference type="ARBA" id="ARBA00022525"/>
    </source>
</evidence>
<feature type="domain" description="Snake toxin/toxin-like" evidence="5">
    <location>
        <begin position="22"/>
        <end position="94"/>
    </location>
</feature>
<gene>
    <name evidence="6" type="ORF">PODLI_1B026307</name>
</gene>
<evidence type="ECO:0000313" key="6">
    <source>
        <dbReference type="EMBL" id="CAI5795561.1"/>
    </source>
</evidence>
<evidence type="ECO:0000256" key="4">
    <source>
        <dbReference type="SAM" id="SignalP"/>
    </source>
</evidence>
<reference evidence="6" key="1">
    <citation type="submission" date="2022-12" db="EMBL/GenBank/DDBJ databases">
        <authorList>
            <person name="Alioto T."/>
            <person name="Alioto T."/>
            <person name="Gomez Garrido J."/>
        </authorList>
    </citation>
    <scope>NUCLEOTIDE SEQUENCE</scope>
</reference>
<evidence type="ECO:0000256" key="1">
    <source>
        <dbReference type="ARBA" id="ARBA00004613"/>
    </source>
</evidence>
<dbReference type="GO" id="GO:0005576">
    <property type="term" value="C:extracellular region"/>
    <property type="evidence" value="ECO:0007669"/>
    <property type="project" value="UniProtKB-SubCell"/>
</dbReference>
<comment type="subcellular location">
    <subcellularLocation>
        <location evidence="1">Secreted</location>
    </subcellularLocation>
</comment>
<evidence type="ECO:0000313" key="7">
    <source>
        <dbReference type="Proteomes" id="UP001178461"/>
    </source>
</evidence>
<protein>
    <recommendedName>
        <fullName evidence="5">Snake toxin/toxin-like domain-containing protein</fullName>
    </recommendedName>
</protein>
<keyword evidence="4" id="KW-0732">Signal</keyword>
<dbReference type="Proteomes" id="UP001178461">
    <property type="component" value="Chromosome 15"/>
</dbReference>
<dbReference type="SUPFAM" id="SSF57302">
    <property type="entry name" value="Snake toxin-like"/>
    <property type="match status" value="1"/>
</dbReference>
<keyword evidence="2" id="KW-0964">Secreted</keyword>
<keyword evidence="3" id="KW-1015">Disulfide bond</keyword>
<dbReference type="InterPro" id="IPR035076">
    <property type="entry name" value="Toxin/TOLIP"/>
</dbReference>
<dbReference type="EMBL" id="OX395141">
    <property type="protein sequence ID" value="CAI5795561.1"/>
    <property type="molecule type" value="Genomic_DNA"/>
</dbReference>
<accession>A0AA35LFU9</accession>
<proteinExistence type="predicted"/>
<dbReference type="Pfam" id="PF00087">
    <property type="entry name" value="Toxin_TOLIP"/>
    <property type="match status" value="1"/>
</dbReference>
<name>A0AA35LFU9_9SAUR</name>
<dbReference type="Gene3D" id="2.10.60.10">
    <property type="entry name" value="CD59"/>
    <property type="match status" value="1"/>
</dbReference>
<dbReference type="AlphaFoldDB" id="A0AA35LFU9"/>
<feature type="signal peptide" evidence="4">
    <location>
        <begin position="1"/>
        <end position="18"/>
    </location>
</feature>
<feature type="chain" id="PRO_5041341693" description="Snake toxin/toxin-like domain-containing protein" evidence="4">
    <location>
        <begin position="19"/>
        <end position="102"/>
    </location>
</feature>
<keyword evidence="7" id="KW-1185">Reference proteome</keyword>
<organism evidence="6 7">
    <name type="scientific">Podarcis lilfordi</name>
    <name type="common">Lilford's wall lizard</name>
    <dbReference type="NCBI Taxonomy" id="74358"/>
    <lineage>
        <taxon>Eukaryota</taxon>
        <taxon>Metazoa</taxon>
        <taxon>Chordata</taxon>
        <taxon>Craniata</taxon>
        <taxon>Vertebrata</taxon>
        <taxon>Euteleostomi</taxon>
        <taxon>Lepidosauria</taxon>
        <taxon>Squamata</taxon>
        <taxon>Bifurcata</taxon>
        <taxon>Unidentata</taxon>
        <taxon>Episquamata</taxon>
        <taxon>Laterata</taxon>
        <taxon>Lacertibaenia</taxon>
        <taxon>Lacertidae</taxon>
        <taxon>Podarcis</taxon>
    </lineage>
</organism>
<evidence type="ECO:0000259" key="5">
    <source>
        <dbReference type="Pfam" id="PF00087"/>
    </source>
</evidence>
<evidence type="ECO:0000256" key="3">
    <source>
        <dbReference type="ARBA" id="ARBA00023157"/>
    </source>
</evidence>
<sequence>MRNSQAIGFLVLFCCVTARNFRCLECPNVSHDNECMVPEKQCTTGPWEFCFARQLNGPGFVHVDRGCTNKCISFVNKGKKTSQTSLCCVTDLCNNHNFWTNQ</sequence>
<dbReference type="InterPro" id="IPR045860">
    <property type="entry name" value="Snake_toxin-like_sf"/>
</dbReference>